<dbReference type="AlphaFoldDB" id="B3RLC5"/>
<dbReference type="Pfam" id="PF13884">
    <property type="entry name" value="Peptidase_S74"/>
    <property type="match status" value="1"/>
</dbReference>
<gene>
    <name evidence="9" type="ORF">TRIADDRAFT_18287</name>
</gene>
<evidence type="ECO:0000313" key="9">
    <source>
        <dbReference type="EMBL" id="EDV29520.1"/>
    </source>
</evidence>
<dbReference type="RefSeq" id="XP_002108722.1">
    <property type="nucleotide sequence ID" value="XM_002108686.1"/>
</dbReference>
<dbReference type="FunFam" id="2.60.40.1390:FF:000001">
    <property type="entry name" value="Myelin gene regulatory factor"/>
    <property type="match status" value="1"/>
</dbReference>
<dbReference type="KEGG" id="tad:TRIADDRAFT_18287"/>
<dbReference type="InParanoid" id="B3RLC5"/>
<keyword evidence="2" id="KW-0812">Transmembrane</keyword>
<feature type="domain" description="NDT80" evidence="7">
    <location>
        <begin position="1"/>
        <end position="169"/>
    </location>
</feature>
<keyword evidence="10" id="KW-1185">Reference proteome</keyword>
<dbReference type="Gene3D" id="1.10.10.10">
    <property type="entry name" value="Winged helix-like DNA-binding domain superfamily/Winged helix DNA-binding domain"/>
    <property type="match status" value="1"/>
</dbReference>
<dbReference type="PROSITE" id="PS51688">
    <property type="entry name" value="ICA"/>
    <property type="match status" value="1"/>
</dbReference>
<dbReference type="InterPro" id="IPR036388">
    <property type="entry name" value="WH-like_DNA-bd_sf"/>
</dbReference>
<dbReference type="GO" id="GO:0003700">
    <property type="term" value="F:DNA-binding transcription factor activity"/>
    <property type="evidence" value="ECO:0007669"/>
    <property type="project" value="UniProtKB-UniRule"/>
</dbReference>
<name>B3RLC5_TRIAD</name>
<feature type="non-terminal residue" evidence="9">
    <location>
        <position position="1"/>
    </location>
</feature>
<feature type="domain" description="Peptidase S74" evidence="8">
    <location>
        <begin position="215"/>
        <end position="322"/>
    </location>
</feature>
<evidence type="ECO:0000256" key="6">
    <source>
        <dbReference type="PROSITE-ProRule" id="PRU00850"/>
    </source>
</evidence>
<dbReference type="PROSITE" id="PS51517">
    <property type="entry name" value="NDT80"/>
    <property type="match status" value="1"/>
</dbReference>
<evidence type="ECO:0000256" key="1">
    <source>
        <dbReference type="ARBA" id="ARBA00004167"/>
    </source>
</evidence>
<dbReference type="Pfam" id="PF05224">
    <property type="entry name" value="NDT80_PhoG"/>
    <property type="match status" value="1"/>
</dbReference>
<keyword evidence="5" id="KW-0472">Membrane</keyword>
<dbReference type="PhylomeDB" id="B3RLC5"/>
<dbReference type="GO" id="GO:0016020">
    <property type="term" value="C:membrane"/>
    <property type="evidence" value="ECO:0007669"/>
    <property type="project" value="UniProtKB-SubCell"/>
</dbReference>
<dbReference type="SUPFAM" id="SSF49417">
    <property type="entry name" value="p53-like transcription factors"/>
    <property type="match status" value="1"/>
</dbReference>
<comment type="subcellular location">
    <subcellularLocation>
        <location evidence="1">Membrane</location>
        <topology evidence="1">Single-pass membrane protein</topology>
    </subcellularLocation>
</comment>
<dbReference type="GO" id="GO:0003677">
    <property type="term" value="F:DNA binding"/>
    <property type="evidence" value="ECO:0007669"/>
    <property type="project" value="UniProtKB-KW"/>
</dbReference>
<organism evidence="9 10">
    <name type="scientific">Trichoplax adhaerens</name>
    <name type="common">Trichoplax reptans</name>
    <dbReference type="NCBI Taxonomy" id="10228"/>
    <lineage>
        <taxon>Eukaryota</taxon>
        <taxon>Metazoa</taxon>
        <taxon>Placozoa</taxon>
        <taxon>Uniplacotomia</taxon>
        <taxon>Trichoplacea</taxon>
        <taxon>Trichoplacidae</taxon>
        <taxon>Trichoplax</taxon>
    </lineage>
</organism>
<dbReference type="Proteomes" id="UP000009022">
    <property type="component" value="Unassembled WGS sequence"/>
</dbReference>
<evidence type="ECO:0000256" key="4">
    <source>
        <dbReference type="ARBA" id="ARBA00023125"/>
    </source>
</evidence>
<dbReference type="CTD" id="6749936"/>
<dbReference type="Gene3D" id="2.60.40.1390">
    <property type="entry name" value="NDT80 DNA-binding domain"/>
    <property type="match status" value="2"/>
</dbReference>
<dbReference type="EMBL" id="DS985241">
    <property type="protein sequence ID" value="EDV29520.1"/>
    <property type="molecule type" value="Genomic_DNA"/>
</dbReference>
<dbReference type="PANTHER" id="PTHR13029">
    <property type="match status" value="1"/>
</dbReference>
<dbReference type="InterPro" id="IPR008967">
    <property type="entry name" value="p53-like_TF_DNA-bd_sf"/>
</dbReference>
<dbReference type="STRING" id="10228.B3RLC5"/>
<protein>
    <submittedName>
        <fullName evidence="9">Uncharacterized protein</fullName>
    </submittedName>
</protein>
<sequence length="341" mass="38172">ISFRVDADKGFNFSCPDGAFVCQKKNHFQVTITTSLESTPVYAKSENGSMVAIRKMYVDLYGIKAESPDSMVKIEQSQSDRSKRPYESIEIDLSTQLQQKTTLGRLHFSETTANNMRKKGKPNPDQRYFCLVVALYAELKDNTKRLIVAQKSEKIIIRASNPGQFESDGDSLWAKGSSPDTVIHMGHVGINTQTPDEALVVHGNVKVTGHITHPSDERVKHEVHEVNSSEQLRNVENMKLVQFKYKEQFAVPAGLDPSLLHTGVLAQQVKEVIPDAVIKTEDVLLANGEKVDGLMVVNKVLNIDALILIVARSDYNALIYYIFNNKGSNLYGERWSSKRTM</sequence>
<keyword evidence="3" id="KW-1133">Transmembrane helix</keyword>
<evidence type="ECO:0000256" key="3">
    <source>
        <dbReference type="ARBA" id="ARBA00022989"/>
    </source>
</evidence>
<evidence type="ECO:0000259" key="7">
    <source>
        <dbReference type="PROSITE" id="PS51517"/>
    </source>
</evidence>
<proteinExistence type="predicted"/>
<evidence type="ECO:0000256" key="2">
    <source>
        <dbReference type="ARBA" id="ARBA00022692"/>
    </source>
</evidence>
<accession>B3RLC5</accession>
<keyword evidence="4 6" id="KW-0238">DNA-binding</keyword>
<dbReference type="FunFam" id="1.10.10.10:FF:001520">
    <property type="entry name" value="Uncharacterized protein"/>
    <property type="match status" value="1"/>
</dbReference>
<dbReference type="InterPro" id="IPR051577">
    <property type="entry name" value="MRF-like"/>
</dbReference>
<dbReference type="PANTHER" id="PTHR13029:SF18">
    <property type="entry name" value="MYELIN REGULATORY FACTOR HOMOLOG 1"/>
    <property type="match status" value="1"/>
</dbReference>
<dbReference type="eggNOG" id="KOG3661">
    <property type="taxonomic scope" value="Eukaryota"/>
</dbReference>
<dbReference type="OMA" id="GHITHPS"/>
<dbReference type="InterPro" id="IPR024061">
    <property type="entry name" value="NDT80_DNA-bd_dom"/>
</dbReference>
<dbReference type="HOGENOM" id="CLU_032776_0_0_1"/>
<evidence type="ECO:0000313" key="10">
    <source>
        <dbReference type="Proteomes" id="UP000009022"/>
    </source>
</evidence>
<dbReference type="GeneID" id="6749936"/>
<dbReference type="InterPro" id="IPR037141">
    <property type="entry name" value="NDT80_DNA-bd_dom_sf"/>
</dbReference>
<evidence type="ECO:0000256" key="5">
    <source>
        <dbReference type="ARBA" id="ARBA00023136"/>
    </source>
</evidence>
<evidence type="ECO:0000259" key="8">
    <source>
        <dbReference type="PROSITE" id="PS51688"/>
    </source>
</evidence>
<feature type="DNA-binding region" description="NDT80" evidence="6">
    <location>
        <begin position="1"/>
        <end position="169"/>
    </location>
</feature>
<reference evidence="9 10" key="1">
    <citation type="journal article" date="2008" name="Nature">
        <title>The Trichoplax genome and the nature of placozoans.</title>
        <authorList>
            <person name="Srivastava M."/>
            <person name="Begovic E."/>
            <person name="Chapman J."/>
            <person name="Putnam N.H."/>
            <person name="Hellsten U."/>
            <person name="Kawashima T."/>
            <person name="Kuo A."/>
            <person name="Mitros T."/>
            <person name="Salamov A."/>
            <person name="Carpenter M.L."/>
            <person name="Signorovitch A.Y."/>
            <person name="Moreno M.A."/>
            <person name="Kamm K."/>
            <person name="Grimwood J."/>
            <person name="Schmutz J."/>
            <person name="Shapiro H."/>
            <person name="Grigoriev I.V."/>
            <person name="Buss L.W."/>
            <person name="Schierwater B."/>
            <person name="Dellaporta S.L."/>
            <person name="Rokhsar D.S."/>
        </authorList>
    </citation>
    <scope>NUCLEOTIDE SEQUENCE [LARGE SCALE GENOMIC DNA]</scope>
    <source>
        <strain evidence="9 10">Grell-BS-1999</strain>
    </source>
</reference>
<dbReference type="OrthoDB" id="27041at2759"/>
<dbReference type="InterPro" id="IPR030392">
    <property type="entry name" value="S74_ICA"/>
</dbReference>